<feature type="compositionally biased region" description="Low complexity" evidence="1">
    <location>
        <begin position="87"/>
        <end position="125"/>
    </location>
</feature>
<evidence type="ECO:0008006" key="4">
    <source>
        <dbReference type="Google" id="ProtNLM"/>
    </source>
</evidence>
<name>A0A1Y2DA85_9BASI</name>
<dbReference type="OrthoDB" id="5352132at2759"/>
<proteinExistence type="predicted"/>
<dbReference type="AlphaFoldDB" id="A0A1Y2DA85"/>
<feature type="compositionally biased region" description="Basic and acidic residues" evidence="1">
    <location>
        <begin position="126"/>
        <end position="137"/>
    </location>
</feature>
<sequence>MAYAYTHHDPFSDSSNGSREMQAALRDVVTIDSQRKGVSRSSTNNSGLDAYGQDDILAAYGDDDDREASSRSPAKTRTAQPGPPPVSSSTSNSRPSNASRSKSYGDTSTKSRSKNGSSSAAAAAKAKQDLDVIDRLDISGLYGGGGFTRHDGPYAAATASRNKGPRAPMAAFDPSALAPPGALPPSTARPSNPPRGSSKGVSARAQAAMAAMDDHEQEAGNDPLGHPGLGRRLSDSSINMGFPTKGSGKGAQLIEMYGVRDAEAWEDYGRRQYGGGNGSGASSRESVVPPGVSKEDRIERAQSIWDIERYEELGSGGSGR</sequence>
<evidence type="ECO:0000256" key="1">
    <source>
        <dbReference type="SAM" id="MobiDB-lite"/>
    </source>
</evidence>
<feature type="compositionally biased region" description="Basic and acidic residues" evidence="1">
    <location>
        <begin position="1"/>
        <end position="11"/>
    </location>
</feature>
<feature type="region of interest" description="Disordered" evidence="1">
    <location>
        <begin position="269"/>
        <end position="300"/>
    </location>
</feature>
<feature type="compositionally biased region" description="Polar residues" evidence="1">
    <location>
        <begin position="70"/>
        <end position="79"/>
    </location>
</feature>
<dbReference type="PANTHER" id="PTHR28307">
    <property type="entry name" value="PROTEIN PAL1"/>
    <property type="match status" value="1"/>
</dbReference>
<dbReference type="InParanoid" id="A0A1Y2DA85"/>
<dbReference type="GO" id="GO:0005737">
    <property type="term" value="C:cytoplasm"/>
    <property type="evidence" value="ECO:0007669"/>
    <property type="project" value="TreeGrafter"/>
</dbReference>
<dbReference type="PANTHER" id="PTHR28307:SF2">
    <property type="entry name" value="PROTEIN PAL1"/>
    <property type="match status" value="1"/>
</dbReference>
<evidence type="ECO:0000313" key="2">
    <source>
        <dbReference type="EMBL" id="ORY56181.1"/>
    </source>
</evidence>
<comment type="caution">
    <text evidence="2">The sequence shown here is derived from an EMBL/GenBank/DDBJ whole genome shotgun (WGS) entry which is preliminary data.</text>
</comment>
<keyword evidence="3" id="KW-1185">Reference proteome</keyword>
<dbReference type="InterPro" id="IPR013226">
    <property type="entry name" value="Pal1"/>
</dbReference>
<accession>A0A1Y2DA85</accession>
<protein>
    <recommendedName>
        <fullName evidence="4">Pal1 cell morphology protein-domain-containing protein</fullName>
    </recommendedName>
</protein>
<dbReference type="STRING" id="106004.A0A1Y2DA85"/>
<feature type="region of interest" description="Disordered" evidence="1">
    <location>
        <begin position="1"/>
        <end position="252"/>
    </location>
</feature>
<gene>
    <name evidence="2" type="ORF">BCR35DRAFT_214919</name>
</gene>
<organism evidence="2 3">
    <name type="scientific">Leucosporidium creatinivorum</name>
    <dbReference type="NCBI Taxonomy" id="106004"/>
    <lineage>
        <taxon>Eukaryota</taxon>
        <taxon>Fungi</taxon>
        <taxon>Dikarya</taxon>
        <taxon>Basidiomycota</taxon>
        <taxon>Pucciniomycotina</taxon>
        <taxon>Microbotryomycetes</taxon>
        <taxon>Leucosporidiales</taxon>
        <taxon>Leucosporidium</taxon>
    </lineage>
</organism>
<feature type="compositionally biased region" description="Low complexity" evidence="1">
    <location>
        <begin position="174"/>
        <end position="188"/>
    </location>
</feature>
<dbReference type="Proteomes" id="UP000193467">
    <property type="component" value="Unassembled WGS sequence"/>
</dbReference>
<dbReference type="EMBL" id="MCGR01000087">
    <property type="protein sequence ID" value="ORY56181.1"/>
    <property type="molecule type" value="Genomic_DNA"/>
</dbReference>
<reference evidence="2 3" key="1">
    <citation type="submission" date="2016-07" db="EMBL/GenBank/DDBJ databases">
        <title>Pervasive Adenine N6-methylation of Active Genes in Fungi.</title>
        <authorList>
            <consortium name="DOE Joint Genome Institute"/>
            <person name="Mondo S.J."/>
            <person name="Dannebaum R.O."/>
            <person name="Kuo R.C."/>
            <person name="Labutti K."/>
            <person name="Haridas S."/>
            <person name="Kuo A."/>
            <person name="Salamov A."/>
            <person name="Ahrendt S.R."/>
            <person name="Lipzen A."/>
            <person name="Sullivan W."/>
            <person name="Andreopoulos W.B."/>
            <person name="Clum A."/>
            <person name="Lindquist E."/>
            <person name="Daum C."/>
            <person name="Ramamoorthy G.K."/>
            <person name="Gryganskyi A."/>
            <person name="Culley D."/>
            <person name="Magnuson J.K."/>
            <person name="James T.Y."/>
            <person name="O'Malley M.A."/>
            <person name="Stajich J.E."/>
            <person name="Spatafora J.W."/>
            <person name="Visel A."/>
            <person name="Grigoriev I.V."/>
        </authorList>
    </citation>
    <scope>NUCLEOTIDE SEQUENCE [LARGE SCALE GENOMIC DNA]</scope>
    <source>
        <strain evidence="2 3">62-1032</strain>
    </source>
</reference>
<evidence type="ECO:0000313" key="3">
    <source>
        <dbReference type="Proteomes" id="UP000193467"/>
    </source>
</evidence>
<dbReference type="Pfam" id="PF08316">
    <property type="entry name" value="Pal1"/>
    <property type="match status" value="1"/>
</dbReference>